<comment type="subcellular location">
    <subcellularLocation>
        <location evidence="1">Membrane</location>
        <topology evidence="1">Multi-pass membrane protein</topology>
    </subcellularLocation>
</comment>
<keyword evidence="2 5" id="KW-0812">Transmembrane</keyword>
<dbReference type="STRING" id="1304281.ACM44_00040"/>
<evidence type="ECO:0000259" key="6">
    <source>
        <dbReference type="Pfam" id="PF13515"/>
    </source>
</evidence>
<keyword evidence="8" id="KW-1185">Reference proteome</keyword>
<feature type="domain" description="Integral membrane bound transporter" evidence="6">
    <location>
        <begin position="33"/>
        <end position="153"/>
    </location>
</feature>
<dbReference type="InterPro" id="IPR049453">
    <property type="entry name" value="Memb_transporter_dom"/>
</dbReference>
<reference evidence="7 8" key="1">
    <citation type="journal article" date="2004" name="Int. J. Syst. Evol. Microbiol.">
        <title>Kaistella koreensis gen. nov., sp. nov., a novel member of the Chryseobacterium-Bergeyella-Riemerella branch.</title>
        <authorList>
            <person name="Kim M.K."/>
            <person name="Im W.T."/>
            <person name="Shin Y.K."/>
            <person name="Lim J.H."/>
            <person name="Kim S.H."/>
            <person name="Lee B.C."/>
            <person name="Park M.Y."/>
            <person name="Lee K.Y."/>
            <person name="Lee S.T."/>
        </authorList>
    </citation>
    <scope>NUCLEOTIDE SEQUENCE [LARGE SCALE GENOMIC DNA]</scope>
    <source>
        <strain evidence="7 8">CCUG 49689</strain>
    </source>
</reference>
<dbReference type="EMBL" id="LFNG01000001">
    <property type="protein sequence ID" value="KMQ72538.1"/>
    <property type="molecule type" value="Genomic_DNA"/>
</dbReference>
<feature type="transmembrane region" description="Helical" evidence="5">
    <location>
        <begin position="139"/>
        <end position="161"/>
    </location>
</feature>
<dbReference type="PATRIC" id="fig|1304281.5.peg.8"/>
<evidence type="ECO:0000313" key="7">
    <source>
        <dbReference type="EMBL" id="KMQ72538.1"/>
    </source>
</evidence>
<evidence type="ECO:0000256" key="2">
    <source>
        <dbReference type="ARBA" id="ARBA00022692"/>
    </source>
</evidence>
<dbReference type="Pfam" id="PF13515">
    <property type="entry name" value="FUSC_2"/>
    <property type="match status" value="1"/>
</dbReference>
<evidence type="ECO:0000256" key="4">
    <source>
        <dbReference type="ARBA" id="ARBA00023136"/>
    </source>
</evidence>
<organism evidence="7 8">
    <name type="scientific">Chryseobacterium koreense CCUG 49689</name>
    <dbReference type="NCBI Taxonomy" id="1304281"/>
    <lineage>
        <taxon>Bacteria</taxon>
        <taxon>Pseudomonadati</taxon>
        <taxon>Bacteroidota</taxon>
        <taxon>Flavobacteriia</taxon>
        <taxon>Flavobacteriales</taxon>
        <taxon>Weeksellaceae</taxon>
        <taxon>Chryseobacterium group</taxon>
        <taxon>Chryseobacterium</taxon>
    </lineage>
</organism>
<evidence type="ECO:0000256" key="1">
    <source>
        <dbReference type="ARBA" id="ARBA00004141"/>
    </source>
</evidence>
<gene>
    <name evidence="7" type="ORF">ACM44_00040</name>
</gene>
<protein>
    <recommendedName>
        <fullName evidence="6">Integral membrane bound transporter domain-containing protein</fullName>
    </recommendedName>
</protein>
<keyword evidence="4 5" id="KW-0472">Membrane</keyword>
<dbReference type="OrthoDB" id="670056at2"/>
<accession>A0A0J7J2A1</accession>
<evidence type="ECO:0000313" key="8">
    <source>
        <dbReference type="Proteomes" id="UP000035900"/>
    </source>
</evidence>
<dbReference type="AlphaFoldDB" id="A0A0J7J2A1"/>
<name>A0A0J7J2A1_9FLAO</name>
<dbReference type="GO" id="GO:0016020">
    <property type="term" value="C:membrane"/>
    <property type="evidence" value="ECO:0007669"/>
    <property type="project" value="UniProtKB-SubCell"/>
</dbReference>
<dbReference type="RefSeq" id="WP_048498063.1">
    <property type="nucleotide sequence ID" value="NZ_LFNG01000001.1"/>
</dbReference>
<sequence length="177" mass="19900">MDKSATISGFRGFIFSPLFIYICRSLIGFSIGYVLMKSIPQYDLFWALISVLLVISPEAKDSWKLSIDRVKANFIGALSGFAVVFFPIDTYLKVMIGIILGAVICKTFNLLNVVRTAIVAMIIILIEKPDEGYIAPIERFISVLIGCLIGLLVVFITAYPIKYFHKKTLQIEHKLRD</sequence>
<comment type="caution">
    <text evidence="7">The sequence shown here is derived from an EMBL/GenBank/DDBJ whole genome shotgun (WGS) entry which is preliminary data.</text>
</comment>
<evidence type="ECO:0000256" key="5">
    <source>
        <dbReference type="SAM" id="Phobius"/>
    </source>
</evidence>
<feature type="transmembrane region" description="Helical" evidence="5">
    <location>
        <begin position="12"/>
        <end position="36"/>
    </location>
</feature>
<proteinExistence type="predicted"/>
<evidence type="ECO:0000256" key="3">
    <source>
        <dbReference type="ARBA" id="ARBA00022989"/>
    </source>
</evidence>
<feature type="transmembrane region" description="Helical" evidence="5">
    <location>
        <begin position="94"/>
        <end position="127"/>
    </location>
</feature>
<keyword evidence="3 5" id="KW-1133">Transmembrane helix</keyword>
<dbReference type="Proteomes" id="UP000035900">
    <property type="component" value="Unassembled WGS sequence"/>
</dbReference>